<accession>A0AAD8C2J5</accession>
<evidence type="ECO:0000313" key="2">
    <source>
        <dbReference type="Proteomes" id="UP001233172"/>
    </source>
</evidence>
<proteinExistence type="predicted"/>
<reference evidence="1" key="1">
    <citation type="journal article" date="2023" name="PLoS Negl. Trop. Dis.">
        <title>A genome sequence for Biomphalaria pfeifferi, the major vector snail for the human-infecting parasite Schistosoma mansoni.</title>
        <authorList>
            <person name="Bu L."/>
            <person name="Lu L."/>
            <person name="Laidemitt M.R."/>
            <person name="Zhang S.M."/>
            <person name="Mutuku M."/>
            <person name="Mkoji G."/>
            <person name="Steinauer M."/>
            <person name="Loker E.S."/>
        </authorList>
    </citation>
    <scope>NUCLEOTIDE SEQUENCE</scope>
    <source>
        <strain evidence="1">KasaAsao</strain>
    </source>
</reference>
<keyword evidence="2" id="KW-1185">Reference proteome</keyword>
<name>A0AAD8C2J5_BIOPF</name>
<reference evidence="1" key="2">
    <citation type="submission" date="2023-04" db="EMBL/GenBank/DDBJ databases">
        <authorList>
            <person name="Bu L."/>
            <person name="Lu L."/>
            <person name="Laidemitt M.R."/>
            <person name="Zhang S.M."/>
            <person name="Mutuku M."/>
            <person name="Mkoji G."/>
            <person name="Steinauer M."/>
            <person name="Loker E.S."/>
        </authorList>
    </citation>
    <scope>NUCLEOTIDE SEQUENCE</scope>
    <source>
        <strain evidence="1">KasaAsao</strain>
        <tissue evidence="1">Whole Snail</tissue>
    </source>
</reference>
<sequence length="69" mass="8125">DCCLYRLKYFKMTSFDINSKIVWTYQDPSSDPLDIYTFSIIENIAVSKIRISLTNKEAYDIQFIISLCE</sequence>
<organism evidence="1 2">
    <name type="scientific">Biomphalaria pfeifferi</name>
    <name type="common">Bloodfluke planorb</name>
    <name type="synonym">Freshwater snail</name>
    <dbReference type="NCBI Taxonomy" id="112525"/>
    <lineage>
        <taxon>Eukaryota</taxon>
        <taxon>Metazoa</taxon>
        <taxon>Spiralia</taxon>
        <taxon>Lophotrochozoa</taxon>
        <taxon>Mollusca</taxon>
        <taxon>Gastropoda</taxon>
        <taxon>Heterobranchia</taxon>
        <taxon>Euthyneura</taxon>
        <taxon>Panpulmonata</taxon>
        <taxon>Hygrophila</taxon>
        <taxon>Lymnaeoidea</taxon>
        <taxon>Planorbidae</taxon>
        <taxon>Biomphalaria</taxon>
    </lineage>
</organism>
<gene>
    <name evidence="1" type="ORF">Bpfe_005671</name>
</gene>
<protein>
    <submittedName>
        <fullName evidence="1">Cell death abnormality protein 1</fullName>
    </submittedName>
</protein>
<feature type="non-terminal residue" evidence="1">
    <location>
        <position position="1"/>
    </location>
</feature>
<comment type="caution">
    <text evidence="1">The sequence shown here is derived from an EMBL/GenBank/DDBJ whole genome shotgun (WGS) entry which is preliminary data.</text>
</comment>
<dbReference type="EMBL" id="JASAOG010000015">
    <property type="protein sequence ID" value="KAK0065113.1"/>
    <property type="molecule type" value="Genomic_DNA"/>
</dbReference>
<feature type="non-terminal residue" evidence="1">
    <location>
        <position position="69"/>
    </location>
</feature>
<dbReference type="AlphaFoldDB" id="A0AAD8C2J5"/>
<evidence type="ECO:0000313" key="1">
    <source>
        <dbReference type="EMBL" id="KAK0065113.1"/>
    </source>
</evidence>
<dbReference type="Proteomes" id="UP001233172">
    <property type="component" value="Unassembled WGS sequence"/>
</dbReference>